<name>A0A132MKP9_9ACTN</name>
<keyword evidence="3" id="KW-1185">Reference proteome</keyword>
<protein>
    <submittedName>
        <fullName evidence="2">Uncharacterized protein</fullName>
    </submittedName>
</protein>
<accession>A0A132MKP9</accession>
<feature type="region of interest" description="Disordered" evidence="1">
    <location>
        <begin position="1"/>
        <end position="21"/>
    </location>
</feature>
<organism evidence="2 3">
    <name type="scientific">Carbonactinospora thermoautotrophica</name>
    <dbReference type="NCBI Taxonomy" id="1469144"/>
    <lineage>
        <taxon>Bacteria</taxon>
        <taxon>Bacillati</taxon>
        <taxon>Actinomycetota</taxon>
        <taxon>Actinomycetes</taxon>
        <taxon>Kitasatosporales</taxon>
        <taxon>Carbonactinosporaceae</taxon>
        <taxon>Carbonactinospora</taxon>
    </lineage>
</organism>
<evidence type="ECO:0000313" key="3">
    <source>
        <dbReference type="Proteomes" id="UP000070188"/>
    </source>
</evidence>
<reference evidence="3" key="1">
    <citation type="submission" date="2015-04" db="EMBL/GenBank/DDBJ databases">
        <title>Physiological reanalysis, assessment of diazotrophy, and genome sequences of multiple isolates of Streptomyces thermoautotrophicus.</title>
        <authorList>
            <person name="MacKellar D.C."/>
            <person name="Lieber L."/>
            <person name="Norman J."/>
            <person name="Bolger A."/>
            <person name="Tobin C."/>
            <person name="Murray J.W."/>
            <person name="Chang R."/>
            <person name="Ford T."/>
            <person name="Nguyen P.Q."/>
            <person name="Woodward J."/>
            <person name="Permingeat H."/>
            <person name="Joshi N.S."/>
            <person name="Silver P.A."/>
            <person name="Usadel B."/>
            <person name="Rutherford A.W."/>
            <person name="Friesen M."/>
            <person name="Prell J."/>
        </authorList>
    </citation>
    <scope>NUCLEOTIDE SEQUENCE [LARGE SCALE GENOMIC DNA]</scope>
    <source>
        <strain evidence="3">H1</strain>
    </source>
</reference>
<comment type="caution">
    <text evidence="2">The sequence shown here is derived from an EMBL/GenBank/DDBJ whole genome shotgun (WGS) entry which is preliminary data.</text>
</comment>
<gene>
    <name evidence="2" type="ORF">LI90_54</name>
</gene>
<dbReference type="EMBL" id="LAXD01000001">
    <property type="protein sequence ID" value="KWW98434.1"/>
    <property type="molecule type" value="Genomic_DNA"/>
</dbReference>
<sequence>MRVPPLASVRRSPGGRLGHAVPWPCRTARRRHRCPDAISSTVRLQRLFPSAKAAAPDTATSSW</sequence>
<dbReference type="AlphaFoldDB" id="A0A132MKP9"/>
<proteinExistence type="predicted"/>
<evidence type="ECO:0000256" key="1">
    <source>
        <dbReference type="SAM" id="MobiDB-lite"/>
    </source>
</evidence>
<dbReference type="STRING" id="1469144.LI90_54"/>
<dbReference type="PATRIC" id="fig|1469144.10.peg.123"/>
<evidence type="ECO:0000313" key="2">
    <source>
        <dbReference type="EMBL" id="KWW98434.1"/>
    </source>
</evidence>
<dbReference type="Proteomes" id="UP000070188">
    <property type="component" value="Unassembled WGS sequence"/>
</dbReference>